<proteinExistence type="predicted"/>
<gene>
    <name evidence="1" type="primary">jg12151</name>
    <name evidence="1" type="ORF">PAEG_LOCUS20058</name>
</gene>
<dbReference type="EMBL" id="CAKXAJ010025796">
    <property type="protein sequence ID" value="CAH2244050.1"/>
    <property type="molecule type" value="Genomic_DNA"/>
</dbReference>
<evidence type="ECO:0000313" key="1">
    <source>
        <dbReference type="EMBL" id="CAH2244050.1"/>
    </source>
</evidence>
<comment type="caution">
    <text evidence="1">The sequence shown here is derived from an EMBL/GenBank/DDBJ whole genome shotgun (WGS) entry which is preliminary data.</text>
</comment>
<dbReference type="AlphaFoldDB" id="A0A8S4S424"/>
<dbReference type="Proteomes" id="UP000838756">
    <property type="component" value="Unassembled WGS sequence"/>
</dbReference>
<sequence length="87" mass="10019">MANGDRNQEFPLIRPHHKPLCQGVRETIYNSWYWRHGAKRTRIPHQIRAAHKAPFAIPPPAPRLAPTPVFNPMSIAARGASNRERYE</sequence>
<accession>A0A8S4S424</accession>
<name>A0A8S4S424_9NEOP</name>
<protein>
    <submittedName>
        <fullName evidence="1">Jg12151 protein</fullName>
    </submittedName>
</protein>
<keyword evidence="2" id="KW-1185">Reference proteome</keyword>
<reference evidence="1" key="1">
    <citation type="submission" date="2022-03" db="EMBL/GenBank/DDBJ databases">
        <authorList>
            <person name="Lindestad O."/>
        </authorList>
    </citation>
    <scope>NUCLEOTIDE SEQUENCE</scope>
</reference>
<evidence type="ECO:0000313" key="2">
    <source>
        <dbReference type="Proteomes" id="UP000838756"/>
    </source>
</evidence>
<organism evidence="1 2">
    <name type="scientific">Pararge aegeria aegeria</name>
    <dbReference type="NCBI Taxonomy" id="348720"/>
    <lineage>
        <taxon>Eukaryota</taxon>
        <taxon>Metazoa</taxon>
        <taxon>Ecdysozoa</taxon>
        <taxon>Arthropoda</taxon>
        <taxon>Hexapoda</taxon>
        <taxon>Insecta</taxon>
        <taxon>Pterygota</taxon>
        <taxon>Neoptera</taxon>
        <taxon>Endopterygota</taxon>
        <taxon>Lepidoptera</taxon>
        <taxon>Glossata</taxon>
        <taxon>Ditrysia</taxon>
        <taxon>Papilionoidea</taxon>
        <taxon>Nymphalidae</taxon>
        <taxon>Satyrinae</taxon>
        <taxon>Satyrini</taxon>
        <taxon>Parargina</taxon>
        <taxon>Pararge</taxon>
    </lineage>
</organism>